<dbReference type="Proteomes" id="UP000321750">
    <property type="component" value="Unassembled WGS sequence"/>
</dbReference>
<comment type="caution">
    <text evidence="2">The sequence shown here is derived from an EMBL/GenBank/DDBJ whole genome shotgun (WGS) entry which is preliminary data.</text>
</comment>
<organism evidence="2 3">
    <name type="scientific">Methylobacterium gnaphalii</name>
    <dbReference type="NCBI Taxonomy" id="1010610"/>
    <lineage>
        <taxon>Bacteria</taxon>
        <taxon>Pseudomonadati</taxon>
        <taxon>Pseudomonadota</taxon>
        <taxon>Alphaproteobacteria</taxon>
        <taxon>Hyphomicrobiales</taxon>
        <taxon>Methylobacteriaceae</taxon>
        <taxon>Methylobacterium</taxon>
    </lineage>
</organism>
<dbReference type="GO" id="GO:0004016">
    <property type="term" value="F:adenylate cyclase activity"/>
    <property type="evidence" value="ECO:0007669"/>
    <property type="project" value="UniProtKB-ARBA"/>
</dbReference>
<dbReference type="SUPFAM" id="SSF55073">
    <property type="entry name" value="Nucleotide cyclase"/>
    <property type="match status" value="1"/>
</dbReference>
<dbReference type="GO" id="GO:0006171">
    <property type="term" value="P:cAMP biosynthetic process"/>
    <property type="evidence" value="ECO:0007669"/>
    <property type="project" value="TreeGrafter"/>
</dbReference>
<dbReference type="CDD" id="cd07302">
    <property type="entry name" value="CHD"/>
    <property type="match status" value="1"/>
</dbReference>
<reference evidence="2 3" key="1">
    <citation type="submission" date="2019-07" db="EMBL/GenBank/DDBJ databases">
        <title>Whole genome shotgun sequence of Methylobacterium gnaphalii NBRC 107716.</title>
        <authorList>
            <person name="Hosoyama A."/>
            <person name="Uohara A."/>
            <person name="Ohji S."/>
            <person name="Ichikawa N."/>
        </authorList>
    </citation>
    <scope>NUCLEOTIDE SEQUENCE [LARGE SCALE GENOMIC DNA]</scope>
    <source>
        <strain evidence="2 3">NBRC 107716</strain>
    </source>
</reference>
<dbReference type="InterPro" id="IPR050697">
    <property type="entry name" value="Adenylyl/Guanylyl_Cyclase_3/4"/>
</dbReference>
<evidence type="ECO:0000313" key="2">
    <source>
        <dbReference type="EMBL" id="GEP10201.1"/>
    </source>
</evidence>
<gene>
    <name evidence="2" type="ORF">MGN01_20460</name>
</gene>
<dbReference type="Pfam" id="PF00211">
    <property type="entry name" value="Guanylate_cyc"/>
    <property type="match status" value="1"/>
</dbReference>
<accession>A0A512JJS0</accession>
<protein>
    <recommendedName>
        <fullName evidence="1">Guanylate cyclase domain-containing protein</fullName>
    </recommendedName>
</protein>
<dbReference type="PROSITE" id="PS50125">
    <property type="entry name" value="GUANYLATE_CYCLASE_2"/>
    <property type="match status" value="1"/>
</dbReference>
<dbReference type="PANTHER" id="PTHR43081:SF19">
    <property type="entry name" value="PH-SENSITIVE ADENYLATE CYCLASE RV1264"/>
    <property type="match status" value="1"/>
</dbReference>
<dbReference type="EMBL" id="BJZV01000009">
    <property type="protein sequence ID" value="GEP10201.1"/>
    <property type="molecule type" value="Genomic_DNA"/>
</dbReference>
<dbReference type="GO" id="GO:0035556">
    <property type="term" value="P:intracellular signal transduction"/>
    <property type="evidence" value="ECO:0007669"/>
    <property type="project" value="InterPro"/>
</dbReference>
<dbReference type="AlphaFoldDB" id="A0A512JJS0"/>
<sequence length="200" mass="20869">MRLQEILIEADRTMVQGPHPSTVVFADLAGFTVLTQEIGDAPAAERAAEFEALAHEVAVAKGGRLIKALGDGVMLLFGDAPSAAEAAIHLAAGASTLPPARIGLATGVIVPRDGDVFGRTVNMAARICAKARTNEVLVCEVTRAVIENAVPGAFTFAALDPVELKGFSAPVELYQTRALRPIAFGWQTTGDTPAHVSPTM</sequence>
<dbReference type="InterPro" id="IPR029787">
    <property type="entry name" value="Nucleotide_cyclase"/>
</dbReference>
<dbReference type="Gene3D" id="3.30.70.1230">
    <property type="entry name" value="Nucleotide cyclase"/>
    <property type="match status" value="1"/>
</dbReference>
<evidence type="ECO:0000313" key="3">
    <source>
        <dbReference type="Proteomes" id="UP000321750"/>
    </source>
</evidence>
<proteinExistence type="predicted"/>
<dbReference type="PANTHER" id="PTHR43081">
    <property type="entry name" value="ADENYLATE CYCLASE, TERMINAL-DIFFERENTIATION SPECIFIC-RELATED"/>
    <property type="match status" value="1"/>
</dbReference>
<dbReference type="InterPro" id="IPR001054">
    <property type="entry name" value="A/G_cyclase"/>
</dbReference>
<name>A0A512JJS0_9HYPH</name>
<evidence type="ECO:0000259" key="1">
    <source>
        <dbReference type="PROSITE" id="PS50125"/>
    </source>
</evidence>
<feature type="domain" description="Guanylate cyclase" evidence="1">
    <location>
        <begin position="22"/>
        <end position="128"/>
    </location>
</feature>
<keyword evidence="3" id="KW-1185">Reference proteome</keyword>